<organism evidence="2 3">
    <name type="scientific">Candidatus Collierbacteria bacterium GW2011_GWC2_44_18</name>
    <dbReference type="NCBI Taxonomy" id="1618392"/>
    <lineage>
        <taxon>Bacteria</taxon>
        <taxon>Candidatus Collieribacteriota</taxon>
    </lineage>
</organism>
<sequence length="119" mass="13524">MNDLPVQANAVAAIRISSLKQGLQGDSPEAQKEQIERFASMRNIKIKKFFIFMESASKEVQPVQEAIDYCVNPKNGIQLFIIKSIDRFTRGGSYIYDHLNMQLQKHHVRLIDIYGIIGG</sequence>
<dbReference type="EMBL" id="LCIE01000018">
    <property type="protein sequence ID" value="KKT48793.1"/>
    <property type="molecule type" value="Genomic_DNA"/>
</dbReference>
<dbReference type="InterPro" id="IPR036162">
    <property type="entry name" value="Resolvase-like_N_sf"/>
</dbReference>
<dbReference type="Gene3D" id="3.40.50.1390">
    <property type="entry name" value="Resolvase, N-terminal catalytic domain"/>
    <property type="match status" value="1"/>
</dbReference>
<evidence type="ECO:0000313" key="2">
    <source>
        <dbReference type="EMBL" id="KKT48793.1"/>
    </source>
</evidence>
<proteinExistence type="predicted"/>
<accession>A0A0G1HQ48</accession>
<evidence type="ECO:0000313" key="3">
    <source>
        <dbReference type="Proteomes" id="UP000034172"/>
    </source>
</evidence>
<keyword evidence="2" id="KW-0378">Hydrolase</keyword>
<evidence type="ECO:0000259" key="1">
    <source>
        <dbReference type="Pfam" id="PF00239"/>
    </source>
</evidence>
<feature type="domain" description="Resolvase/invertase-type recombinase catalytic" evidence="1">
    <location>
        <begin position="11"/>
        <end position="113"/>
    </location>
</feature>
<dbReference type="Pfam" id="PF00239">
    <property type="entry name" value="Resolvase"/>
    <property type="match status" value="1"/>
</dbReference>
<reference evidence="2 3" key="1">
    <citation type="journal article" date="2015" name="Nature">
        <title>rRNA introns, odd ribosomes, and small enigmatic genomes across a large radiation of phyla.</title>
        <authorList>
            <person name="Brown C.T."/>
            <person name="Hug L.A."/>
            <person name="Thomas B.C."/>
            <person name="Sharon I."/>
            <person name="Castelle C.J."/>
            <person name="Singh A."/>
            <person name="Wilkins M.J."/>
            <person name="Williams K.H."/>
            <person name="Banfield J.F."/>
        </authorList>
    </citation>
    <scope>NUCLEOTIDE SEQUENCE [LARGE SCALE GENOMIC DNA]</scope>
</reference>
<name>A0A0G1HQ48_9BACT</name>
<gene>
    <name evidence="2" type="ORF">UW41_C0018G0001</name>
</gene>
<dbReference type="GO" id="GO:0016787">
    <property type="term" value="F:hydrolase activity"/>
    <property type="evidence" value="ECO:0007669"/>
    <property type="project" value="UniProtKB-KW"/>
</dbReference>
<dbReference type="GO" id="GO:0000150">
    <property type="term" value="F:DNA strand exchange activity"/>
    <property type="evidence" value="ECO:0007669"/>
    <property type="project" value="InterPro"/>
</dbReference>
<dbReference type="AlphaFoldDB" id="A0A0G1HQ48"/>
<dbReference type="InterPro" id="IPR006119">
    <property type="entry name" value="Resolv_N"/>
</dbReference>
<dbReference type="Proteomes" id="UP000034172">
    <property type="component" value="Unassembled WGS sequence"/>
</dbReference>
<dbReference type="GO" id="GO:0003677">
    <property type="term" value="F:DNA binding"/>
    <property type="evidence" value="ECO:0007669"/>
    <property type="project" value="InterPro"/>
</dbReference>
<protein>
    <submittedName>
        <fullName evidence="2">NUDIX hydrolase</fullName>
    </submittedName>
</protein>
<dbReference type="SUPFAM" id="SSF53041">
    <property type="entry name" value="Resolvase-like"/>
    <property type="match status" value="1"/>
</dbReference>
<comment type="caution">
    <text evidence="2">The sequence shown here is derived from an EMBL/GenBank/DDBJ whole genome shotgun (WGS) entry which is preliminary data.</text>
</comment>